<evidence type="ECO:0000256" key="10">
    <source>
        <dbReference type="SAM" id="MobiDB-lite"/>
    </source>
</evidence>
<feature type="region of interest" description="Disordered" evidence="10">
    <location>
        <begin position="1032"/>
        <end position="1053"/>
    </location>
</feature>
<feature type="compositionally biased region" description="Low complexity" evidence="10">
    <location>
        <begin position="15"/>
        <end position="29"/>
    </location>
</feature>
<evidence type="ECO:0000313" key="13">
    <source>
        <dbReference type="Proteomes" id="UP000789831"/>
    </source>
</evidence>
<evidence type="ECO:0000256" key="1">
    <source>
        <dbReference type="ARBA" id="ARBA00011031"/>
    </source>
</evidence>
<feature type="domain" description="PI3K/PI4K catalytic" evidence="11">
    <location>
        <begin position="1924"/>
        <end position="2266"/>
    </location>
</feature>
<dbReference type="CDD" id="cd05170">
    <property type="entry name" value="PIKKc_SMG1"/>
    <property type="match status" value="1"/>
</dbReference>
<accession>A0A9N9B9Z2</accession>
<keyword evidence="7" id="KW-0067">ATP-binding</keyword>
<dbReference type="Pfam" id="PF00454">
    <property type="entry name" value="PI3_PI4_kinase"/>
    <property type="match status" value="1"/>
</dbReference>
<dbReference type="InterPro" id="IPR011989">
    <property type="entry name" value="ARM-like"/>
</dbReference>
<dbReference type="GO" id="GO:0031931">
    <property type="term" value="C:TORC1 complex"/>
    <property type="evidence" value="ECO:0007669"/>
    <property type="project" value="TreeGrafter"/>
</dbReference>
<dbReference type="InterPro" id="IPR050517">
    <property type="entry name" value="DDR_Repair_Kinase"/>
</dbReference>
<dbReference type="Gene3D" id="3.30.1010.10">
    <property type="entry name" value="Phosphatidylinositol 3-kinase Catalytic Subunit, Chain A, domain 4"/>
    <property type="match status" value="1"/>
</dbReference>
<sequence>MSGPRNRFSRRAPFQQRHYQSSPHPQQSQNEGRATTKISRINVLLSRIRDEIDSYARRTTCVTQLSSILAETLTPGESAQVFDAATCGIGNTPGLEPVFEDTRAPANFKLLVAKCIAYIATISENNLESFFRWIFERLHAPGPGIKEKERERKIWLLISLRESITRITQSSNNSQNIVSYSTMQQLIPNVVSELENLLDSTECVDYFSGLLEVLERIADRYPTEFGNRFQDIIDLLVGWHIDTTVSDSLHNYISDSFRRLRPFWAQNLNFANELLSHFLADMEVVAGITVSQAGPQIDQKTNTDVDGVPSNLKGLLSCFHAVAETIGPIVPVTTQEEVHGAEIKDNVHPYDRLRAYIIKFLVAIGKLYMDIDLFNKGNQIILALSTHRKATFVHQQPKSTEFWLMQIKYVYQVSYSNQNMEEWFDSYLQALAQWFPCVHPDVPIIIMNPKSPLMKLRQHCSFNARLFSDFLDMFRCILRNSDSIITQDSISSAIQLAHQLVSEMTHMCKIILNNNSTCDKSDAEIRWQLKSTNKIEKYKNLHGLVMYSVIRATHQLSRSQKYFTQLKESTSSFESSTFDAMLFIIDSIFYYDNKLPMNLITFSIEWLRDILEFCGNNKKSLNDKTKDRVQLQIGQALLSLLHLSRVIQNPDVSDQIPKVIRDFIDVFGSLSLPKKIFPLIADRINDSNSQIQKEFLKIFYEINPLLAVFKHDYITDPSLQNSKASICALPNFGNFRPQHFQIIMTYLGMKELLSSSAEEVDLAHTMVDMENDGQWRQRLLHVCQSMNINSNSTFDEALMTSKDHNNRSLSYYDGVSGLIDNSNSLITFWTLWETARYCVLSRLRTPFGGPQHTFDAFEKKLNDFMTGNLNLTLNSTGISDESLDPIYSKLNQLHNLLIFIDCLEMQIYNAAVGTALGNLPQAPRGSIIFFRTNRKVCDDWFSRVRATIVKGAGMVGGDAMLVTHGLQFLSDRATNLKQGIMKERIIAFQEMLMFIVQAMRRLRSVDSIHGLLIWSKKVFNIVDKDLENLPENASASQVSGSRNVSQKLPGGNIQIQSEQGPSHTLLQRNVLHRAYSNMPSYMHFEWMNCALLFAKSKYEQSAKESIKTLNSLLKYDYSEDKLASLQIFDCYCQMDDVKSLSQWLSQQNILENMLTPLHQANQQYLNALSQYGKEDKSFLDAWETIKTTEPKIPDHFELLHDVPFLSFLYHFRADLAQRIAQQEDSQTYNYNEQSAYSIMKLPIHFALKESLGSALPMLVIIQNNKSDLKEHQKFANELPTSSSSFSRHFVQDLGIWSPLKRLVDKADTATDDDLSKTKDHLLTLPHQIDIYKLFIAKIARKTEALDLASNICRYTGNDGNNIWAESVFEQAKILFAQGKHQDAVRHVCSILEKTEQEYKYLSENPFYSFTLRQQIFLKLAKWIGFLQGQLPSELADNIKNCTSKYLQTTSTQEIEGDFLSNNDANINNIELCLWSAVQGEHFYGGAWYSYATYFYKKGWQILEEIHNGKMTLSFLCDLRQNIQNSLIVDWKQTNTENSVDYESLLKMIFRVFIRRFGTRSISDNFDVKESEFRPLEPWISNQTKEEIKHSFNKIKKEILQALNVAANGYFQFLKSTNHETANNIGDQKDPLTKSIKEADTITATLRILKLLVTYGSYMKESLSEAFENTVVTNWEFIIPQLFSRLDHPESFVRQQICNLLCKIATSSPQSIVYHTVVALNSNSTNEQTKQSLQSIASSLDVSNGVLIAEIRRVIQELQRITVLWEELWLNKITGLQLDVNKRLHKVGKELERINDKLNLTSDQKTKIMKESYDAIMKPVISSLERLYNVTSAVPTTPHENWFTKLFGERICEAFDRLRFPRSWDNIKEGWNLFKNVHKDLTKELQTSRSLKLADVSPYLAAIKSSAITMPGLPTNAEHITIQSFDQNVFILPTKTKPKKLSLLGSDGHLYGYLFKGLEDLHLDERIMQLIQITNKLYKRDKQASSRNLSARHYAVIPLGEHSGMIQWVENATQMFSLYKKWQHREHFARMLLNNAGEKSPTIPQRPSDMFFEKIGKALKKEGLSISTSRRNWPHSILKTVFLELLSETPADLLEKELWTSCTSPSEWWQKSISLSRSLAVMSVVGYIIGLGDRHLDNILIDFNAGEVIHIDYNVCFEKGRKLRVPETVPFRLSQNIEKALGITGVEGVFRIACETALKVMRKNKEMLTILLEAFVYDPLVDWHHEVTIDRDKQIMELEENLSLLTSRIAELKHPLEMKHKQLTTLLSEFTMLFQTLPEHHTIPRDSHEEDSVTQQIIALKDPEKKNIPTAENSLEIESLKTTLTQRAAECTLWHAQHENSIQSIQGNLIQAIYNEVSSSSTQFRVSIFTPVINIITTNEALAQQCSQTDQELFNWVTERNNSYTVCIEHLQYYRALTAPVVPILMTQDYYFKWPQLLAPLLESNLQSDYFETVYQTVKHEVQLDSELIEIRERLKTSCEDITRQGVFIGEAFSLVSMNMMTENESDPNVLLETFFRQITQAHDGDSSSSLGIYGFISLLSQLKQDLDNNVNEKEVLKNLGFDETLQTAISNALFSELFNDSTFITNYVVFFALYNILYMSTVATPKDELIPQIYLIVGEYLQLVKMFYTLQASFENVLLPRIYEIMKIMPTAFQLCTEILYDLSTDTFNYWGMKHPEAHSVVVNMKQAFSQICASVQEEDNLSTEISNVISAFDEMFKELEIQICHIQTLLSEPLPFPEDQRCFKSEYILDDFTVHKFNIIANVLLGCQDYFKENFLSYSSPNTWLSSIAISQTFISNSDSLPRLRQIVQWCMSDLFIPSLQTLLSTTLNHFKSLVASDSLSNDAKRDDGDVENASPSTRELVFGDGNFSRDDLDNTRAQIKKYIFMGSKINLLTLINTRKTQIEIDVQQRKMELMRFEWINQKYIGESTLIHTQILENFTHDVNKFMQLELLLQKITANYQEIQSEASNQISTCSSTSTTIASNEAVLQSFEDAIANQKNLFAQELQQ</sequence>
<dbReference type="GO" id="GO:0005737">
    <property type="term" value="C:cytoplasm"/>
    <property type="evidence" value="ECO:0007669"/>
    <property type="project" value="TreeGrafter"/>
</dbReference>
<dbReference type="InterPro" id="IPR036940">
    <property type="entry name" value="PI3/4_kinase_cat_sf"/>
</dbReference>
<dbReference type="EC" id="2.7.11.1" evidence="2"/>
<dbReference type="Gene3D" id="1.10.1070.11">
    <property type="entry name" value="Phosphatidylinositol 3-/4-kinase, catalytic domain"/>
    <property type="match status" value="1"/>
</dbReference>
<evidence type="ECO:0000256" key="4">
    <source>
        <dbReference type="ARBA" id="ARBA00022679"/>
    </source>
</evidence>
<dbReference type="InterPro" id="IPR000403">
    <property type="entry name" value="PI3/4_kinase_cat_dom"/>
</dbReference>
<evidence type="ECO:0000256" key="6">
    <source>
        <dbReference type="ARBA" id="ARBA00022777"/>
    </source>
</evidence>
<dbReference type="EMBL" id="CAJVPL010001238">
    <property type="protein sequence ID" value="CAG8560727.1"/>
    <property type="molecule type" value="Genomic_DNA"/>
</dbReference>
<dbReference type="Gene3D" id="1.25.10.10">
    <property type="entry name" value="Leucine-rich Repeat Variant"/>
    <property type="match status" value="1"/>
</dbReference>
<dbReference type="InterPro" id="IPR016024">
    <property type="entry name" value="ARM-type_fold"/>
</dbReference>
<comment type="similarity">
    <text evidence="1">Belongs to the PI3/PI4-kinase family.</text>
</comment>
<reference evidence="12" key="1">
    <citation type="submission" date="2021-06" db="EMBL/GenBank/DDBJ databases">
        <authorList>
            <person name="Kallberg Y."/>
            <person name="Tangrot J."/>
            <person name="Rosling A."/>
        </authorList>
    </citation>
    <scope>NUCLEOTIDE SEQUENCE</scope>
    <source>
        <strain evidence="12">MT106</strain>
    </source>
</reference>
<dbReference type="GO" id="GO:0005634">
    <property type="term" value="C:nucleus"/>
    <property type="evidence" value="ECO:0007669"/>
    <property type="project" value="TreeGrafter"/>
</dbReference>
<dbReference type="GO" id="GO:0016242">
    <property type="term" value="P:negative regulation of macroautophagy"/>
    <property type="evidence" value="ECO:0007669"/>
    <property type="project" value="TreeGrafter"/>
</dbReference>
<evidence type="ECO:0000313" key="12">
    <source>
        <dbReference type="EMBL" id="CAG8560727.1"/>
    </source>
</evidence>
<gene>
    <name evidence="12" type="ORF">AGERDE_LOCUS7138</name>
</gene>
<dbReference type="GO" id="GO:0031932">
    <property type="term" value="C:TORC2 complex"/>
    <property type="evidence" value="ECO:0007669"/>
    <property type="project" value="TreeGrafter"/>
</dbReference>
<feature type="compositionally biased region" description="Polar residues" evidence="10">
    <location>
        <begin position="1032"/>
        <end position="1046"/>
    </location>
</feature>
<dbReference type="PANTHER" id="PTHR11139">
    <property type="entry name" value="ATAXIA TELANGIECTASIA MUTATED ATM -RELATED"/>
    <property type="match status" value="1"/>
</dbReference>
<evidence type="ECO:0000256" key="7">
    <source>
        <dbReference type="ARBA" id="ARBA00022840"/>
    </source>
</evidence>
<dbReference type="InterPro" id="IPR031559">
    <property type="entry name" value="SMG1"/>
</dbReference>
<name>A0A9N9B9Z2_9GLOM</name>
<protein>
    <recommendedName>
        <fullName evidence="2">non-specific serine/threonine protein kinase</fullName>
        <ecNumber evidence="2">2.7.11.1</ecNumber>
    </recommendedName>
</protein>
<dbReference type="InterPro" id="IPR039414">
    <property type="entry name" value="SMG1_PIKKc"/>
</dbReference>
<keyword evidence="6" id="KW-0418">Kinase</keyword>
<keyword evidence="5" id="KW-0547">Nucleotide-binding</keyword>
<feature type="non-terminal residue" evidence="12">
    <location>
        <position position="3009"/>
    </location>
</feature>
<comment type="caution">
    <text evidence="12">The sequence shown here is derived from an EMBL/GenBank/DDBJ whole genome shotgun (WGS) entry which is preliminary data.</text>
</comment>
<dbReference type="SMART" id="SM00146">
    <property type="entry name" value="PI3Kc"/>
    <property type="match status" value="1"/>
</dbReference>
<dbReference type="OrthoDB" id="381190at2759"/>
<keyword evidence="4" id="KW-0808">Transferase</keyword>
<dbReference type="GO" id="GO:0005524">
    <property type="term" value="F:ATP binding"/>
    <property type="evidence" value="ECO:0007669"/>
    <property type="project" value="UniProtKB-KW"/>
</dbReference>
<dbReference type="GO" id="GO:0031929">
    <property type="term" value="P:TOR signaling"/>
    <property type="evidence" value="ECO:0007669"/>
    <property type="project" value="TreeGrafter"/>
</dbReference>
<feature type="region of interest" description="Disordered" evidence="10">
    <location>
        <begin position="1"/>
        <end position="35"/>
    </location>
</feature>
<evidence type="ECO:0000256" key="2">
    <source>
        <dbReference type="ARBA" id="ARBA00012513"/>
    </source>
</evidence>
<comment type="catalytic activity">
    <reaction evidence="8">
        <text>L-threonyl-[protein] + ATP = O-phospho-L-threonyl-[protein] + ADP + H(+)</text>
        <dbReference type="Rhea" id="RHEA:46608"/>
        <dbReference type="Rhea" id="RHEA-COMP:11060"/>
        <dbReference type="Rhea" id="RHEA-COMP:11605"/>
        <dbReference type="ChEBI" id="CHEBI:15378"/>
        <dbReference type="ChEBI" id="CHEBI:30013"/>
        <dbReference type="ChEBI" id="CHEBI:30616"/>
        <dbReference type="ChEBI" id="CHEBI:61977"/>
        <dbReference type="ChEBI" id="CHEBI:456216"/>
        <dbReference type="EC" id="2.7.11.1"/>
    </reaction>
</comment>
<evidence type="ECO:0000256" key="9">
    <source>
        <dbReference type="ARBA" id="ARBA00048679"/>
    </source>
</evidence>
<dbReference type="Pfam" id="PF15785">
    <property type="entry name" value="SMG1"/>
    <property type="match status" value="1"/>
</dbReference>
<dbReference type="SUPFAM" id="SSF48371">
    <property type="entry name" value="ARM repeat"/>
    <property type="match status" value="1"/>
</dbReference>
<dbReference type="InterPro" id="IPR018936">
    <property type="entry name" value="PI3/4_kinase_CS"/>
</dbReference>
<dbReference type="GO" id="GO:0000184">
    <property type="term" value="P:nuclear-transcribed mRNA catabolic process, nonsense-mediated decay"/>
    <property type="evidence" value="ECO:0007669"/>
    <property type="project" value="InterPro"/>
</dbReference>
<dbReference type="GO" id="GO:0004674">
    <property type="term" value="F:protein serine/threonine kinase activity"/>
    <property type="evidence" value="ECO:0007669"/>
    <property type="project" value="UniProtKB-KW"/>
</dbReference>
<evidence type="ECO:0000256" key="3">
    <source>
        <dbReference type="ARBA" id="ARBA00022527"/>
    </source>
</evidence>
<dbReference type="Proteomes" id="UP000789831">
    <property type="component" value="Unassembled WGS sequence"/>
</dbReference>
<dbReference type="PROSITE" id="PS00916">
    <property type="entry name" value="PI3_4_KINASE_2"/>
    <property type="match status" value="1"/>
</dbReference>
<proteinExistence type="inferred from homology"/>
<evidence type="ECO:0000256" key="8">
    <source>
        <dbReference type="ARBA" id="ARBA00047899"/>
    </source>
</evidence>
<dbReference type="SMART" id="SM01345">
    <property type="entry name" value="Rapamycin_bind"/>
    <property type="match status" value="1"/>
</dbReference>
<keyword evidence="3" id="KW-0723">Serine/threonine-protein kinase</keyword>
<evidence type="ECO:0000256" key="5">
    <source>
        <dbReference type="ARBA" id="ARBA00022741"/>
    </source>
</evidence>
<evidence type="ECO:0000259" key="11">
    <source>
        <dbReference type="PROSITE" id="PS50290"/>
    </source>
</evidence>
<keyword evidence="13" id="KW-1185">Reference proteome</keyword>
<comment type="catalytic activity">
    <reaction evidence="9">
        <text>L-seryl-[protein] + ATP = O-phospho-L-seryl-[protein] + ADP + H(+)</text>
        <dbReference type="Rhea" id="RHEA:17989"/>
        <dbReference type="Rhea" id="RHEA-COMP:9863"/>
        <dbReference type="Rhea" id="RHEA-COMP:11604"/>
        <dbReference type="ChEBI" id="CHEBI:15378"/>
        <dbReference type="ChEBI" id="CHEBI:29999"/>
        <dbReference type="ChEBI" id="CHEBI:30616"/>
        <dbReference type="ChEBI" id="CHEBI:83421"/>
        <dbReference type="ChEBI" id="CHEBI:456216"/>
        <dbReference type="EC" id="2.7.11.1"/>
    </reaction>
</comment>
<dbReference type="PANTHER" id="PTHR11139:SF119">
    <property type="entry name" value="SERINE_THREONINE-PROTEIN KINASE SMG1"/>
    <property type="match status" value="1"/>
</dbReference>
<dbReference type="PROSITE" id="PS50290">
    <property type="entry name" value="PI3_4_KINASE_3"/>
    <property type="match status" value="1"/>
</dbReference>
<dbReference type="SUPFAM" id="SSF56112">
    <property type="entry name" value="Protein kinase-like (PK-like)"/>
    <property type="match status" value="1"/>
</dbReference>
<dbReference type="InterPro" id="IPR011009">
    <property type="entry name" value="Kinase-like_dom_sf"/>
</dbReference>
<organism evidence="12 13">
    <name type="scientific">Ambispora gerdemannii</name>
    <dbReference type="NCBI Taxonomy" id="144530"/>
    <lineage>
        <taxon>Eukaryota</taxon>
        <taxon>Fungi</taxon>
        <taxon>Fungi incertae sedis</taxon>
        <taxon>Mucoromycota</taxon>
        <taxon>Glomeromycotina</taxon>
        <taxon>Glomeromycetes</taxon>
        <taxon>Archaeosporales</taxon>
        <taxon>Ambisporaceae</taxon>
        <taxon>Ambispora</taxon>
    </lineage>
</organism>